<evidence type="ECO:0000313" key="2">
    <source>
        <dbReference type="EMBL" id="KAJ6762752.1"/>
    </source>
</evidence>
<sequence length="136" mass="15454">MAFVRDNEMRTNGKMGDRRKSWGDDFDRSSPGPHGKNRGFQGNDRSGWKMNGAGGDRRKSWSDDFDRSSPDPHGKNRGFRGNGRSGWKTDDAGGDSRNFNGPKRGGFRKQQGGRSHEYNMDKDPGEFRNSRRVIER</sequence>
<reference evidence="2" key="1">
    <citation type="submission" date="2022-11" db="EMBL/GenBank/DDBJ databases">
        <authorList>
            <person name="Hyden B.L."/>
            <person name="Feng K."/>
            <person name="Yates T."/>
            <person name="Jawdy S."/>
            <person name="Smart L.B."/>
            <person name="Muchero W."/>
        </authorList>
    </citation>
    <scope>NUCLEOTIDE SEQUENCE</scope>
    <source>
        <tissue evidence="2">Shoot tip</tissue>
    </source>
</reference>
<organism evidence="2 3">
    <name type="scientific">Salix purpurea</name>
    <name type="common">Purple osier willow</name>
    <dbReference type="NCBI Taxonomy" id="77065"/>
    <lineage>
        <taxon>Eukaryota</taxon>
        <taxon>Viridiplantae</taxon>
        <taxon>Streptophyta</taxon>
        <taxon>Embryophyta</taxon>
        <taxon>Tracheophyta</taxon>
        <taxon>Spermatophyta</taxon>
        <taxon>Magnoliopsida</taxon>
        <taxon>eudicotyledons</taxon>
        <taxon>Gunneridae</taxon>
        <taxon>Pentapetalae</taxon>
        <taxon>rosids</taxon>
        <taxon>fabids</taxon>
        <taxon>Malpighiales</taxon>
        <taxon>Salicaceae</taxon>
        <taxon>Saliceae</taxon>
        <taxon>Salix</taxon>
    </lineage>
</organism>
<feature type="compositionally biased region" description="Basic and acidic residues" evidence="1">
    <location>
        <begin position="1"/>
        <end position="28"/>
    </location>
</feature>
<feature type="compositionally biased region" description="Basic and acidic residues" evidence="1">
    <location>
        <begin position="114"/>
        <end position="136"/>
    </location>
</feature>
<accession>A0A9Q0W8W6</accession>
<comment type="caution">
    <text evidence="2">The sequence shown here is derived from an EMBL/GenBank/DDBJ whole genome shotgun (WGS) entry which is preliminary data.</text>
</comment>
<dbReference type="EMBL" id="JAPFFK010000005">
    <property type="protein sequence ID" value="KAJ6762752.1"/>
    <property type="molecule type" value="Genomic_DNA"/>
</dbReference>
<keyword evidence="3" id="KW-1185">Reference proteome</keyword>
<protein>
    <submittedName>
        <fullName evidence="2">Uncharacterized protein</fullName>
    </submittedName>
</protein>
<proteinExistence type="predicted"/>
<evidence type="ECO:0000256" key="1">
    <source>
        <dbReference type="SAM" id="MobiDB-lite"/>
    </source>
</evidence>
<feature type="compositionally biased region" description="Basic and acidic residues" evidence="1">
    <location>
        <begin position="55"/>
        <end position="74"/>
    </location>
</feature>
<dbReference type="OrthoDB" id="10448084at2759"/>
<gene>
    <name evidence="2" type="ORF">OIU79_023485</name>
</gene>
<evidence type="ECO:0000313" key="3">
    <source>
        <dbReference type="Proteomes" id="UP001151532"/>
    </source>
</evidence>
<reference evidence="2" key="2">
    <citation type="journal article" date="2023" name="Int. J. Mol. Sci.">
        <title>De Novo Assembly and Annotation of 11 Diverse Shrub Willow (Salix) Genomes Reveals Novel Gene Organization in Sex-Linked Regions.</title>
        <authorList>
            <person name="Hyden B."/>
            <person name="Feng K."/>
            <person name="Yates T.B."/>
            <person name="Jawdy S."/>
            <person name="Cereghino C."/>
            <person name="Smart L.B."/>
            <person name="Muchero W."/>
        </authorList>
    </citation>
    <scope>NUCLEOTIDE SEQUENCE</scope>
    <source>
        <tissue evidence="2">Shoot tip</tissue>
    </source>
</reference>
<dbReference type="Proteomes" id="UP001151532">
    <property type="component" value="Chromosome 13"/>
</dbReference>
<name>A0A9Q0W8W6_SALPP</name>
<feature type="region of interest" description="Disordered" evidence="1">
    <location>
        <begin position="1"/>
        <end position="136"/>
    </location>
</feature>
<dbReference type="AlphaFoldDB" id="A0A9Q0W8W6"/>